<sequence>MSQLRTLQTPFGFLMSAKAKYLQRNTSKVSEFARLRPQLDLRAKLGQDLMLHCETHLSMPIFLGQFC</sequence>
<dbReference type="EMBL" id="CAKXZT010000140">
    <property type="protein sequence ID" value="CAH2404672.1"/>
    <property type="molecule type" value="Genomic_DNA"/>
</dbReference>
<evidence type="ECO:0000313" key="1">
    <source>
        <dbReference type="EMBL" id="CAH2404672.1"/>
    </source>
</evidence>
<reference evidence="1 2" key="1">
    <citation type="submission" date="2022-03" db="EMBL/GenBank/DDBJ databases">
        <authorList>
            <person name="Brunel B."/>
        </authorList>
    </citation>
    <scope>NUCLEOTIDE SEQUENCE [LARGE SCALE GENOMIC DNA]</scope>
    <source>
        <strain evidence="1">STM5069sample</strain>
    </source>
</reference>
<dbReference type="Proteomes" id="UP001153050">
    <property type="component" value="Unassembled WGS sequence"/>
</dbReference>
<name>A0ABN8K325_9HYPH</name>
<comment type="caution">
    <text evidence="1">The sequence shown here is derived from an EMBL/GenBank/DDBJ whole genome shotgun (WGS) entry which is preliminary data.</text>
</comment>
<proteinExistence type="predicted"/>
<organism evidence="1 2">
    <name type="scientific">Mesorhizobium escarrei</name>
    <dbReference type="NCBI Taxonomy" id="666018"/>
    <lineage>
        <taxon>Bacteria</taxon>
        <taxon>Pseudomonadati</taxon>
        <taxon>Pseudomonadota</taxon>
        <taxon>Alphaproteobacteria</taxon>
        <taxon>Hyphomicrobiales</taxon>
        <taxon>Phyllobacteriaceae</taxon>
        <taxon>Mesorhizobium</taxon>
    </lineage>
</organism>
<protein>
    <submittedName>
        <fullName evidence="1">Uncharacterized protein</fullName>
    </submittedName>
</protein>
<evidence type="ECO:0000313" key="2">
    <source>
        <dbReference type="Proteomes" id="UP001153050"/>
    </source>
</evidence>
<gene>
    <name evidence="1" type="ORF">MES5069_440050</name>
</gene>
<keyword evidence="2" id="KW-1185">Reference proteome</keyword>
<accession>A0ABN8K325</accession>